<feature type="region of interest" description="Disordered" evidence="1">
    <location>
        <begin position="71"/>
        <end position="96"/>
    </location>
</feature>
<proteinExistence type="predicted"/>
<dbReference type="AlphaFoldDB" id="Q0SCM1"/>
<dbReference type="Proteomes" id="UP000008710">
    <property type="component" value="Chromosome"/>
</dbReference>
<dbReference type="EMBL" id="CP000431">
    <property type="protein sequence ID" value="ABG94715.1"/>
    <property type="molecule type" value="Genomic_DNA"/>
</dbReference>
<dbReference type="KEGG" id="rha:RHA1_ro02910"/>
<organism evidence="2 3">
    <name type="scientific">Rhodococcus jostii (strain RHA1)</name>
    <dbReference type="NCBI Taxonomy" id="101510"/>
    <lineage>
        <taxon>Bacteria</taxon>
        <taxon>Bacillati</taxon>
        <taxon>Actinomycetota</taxon>
        <taxon>Actinomycetes</taxon>
        <taxon>Mycobacteriales</taxon>
        <taxon>Nocardiaceae</taxon>
        <taxon>Rhodococcus</taxon>
    </lineage>
</organism>
<evidence type="ECO:0000256" key="1">
    <source>
        <dbReference type="SAM" id="MobiDB-lite"/>
    </source>
</evidence>
<sequence>MVKLTSEINGRFRNKAQVKSSRWQNLAISTGAGVDLCMMIEVHRAPQNTVKKRCPSRRLFGLHLTDADKRHVDASVRRSPSTRERTRPRRCSRRSG</sequence>
<reference evidence="3" key="1">
    <citation type="journal article" date="2006" name="Proc. Natl. Acad. Sci. U.S.A.">
        <title>The complete genome of Rhodococcus sp. RHA1 provides insights into a catabolic powerhouse.</title>
        <authorList>
            <person name="McLeod M.P."/>
            <person name="Warren R.L."/>
            <person name="Hsiao W.W.L."/>
            <person name="Araki N."/>
            <person name="Myhre M."/>
            <person name="Fernandes C."/>
            <person name="Miyazawa D."/>
            <person name="Wong W."/>
            <person name="Lillquist A.L."/>
            <person name="Wang D."/>
            <person name="Dosanjh M."/>
            <person name="Hara H."/>
            <person name="Petrescu A."/>
            <person name="Morin R.D."/>
            <person name="Yang G."/>
            <person name="Stott J.M."/>
            <person name="Schein J.E."/>
            <person name="Shin H."/>
            <person name="Smailus D."/>
            <person name="Siddiqui A.S."/>
            <person name="Marra M.A."/>
            <person name="Jones S.J.M."/>
            <person name="Holt R."/>
            <person name="Brinkman F.S.L."/>
            <person name="Miyauchi K."/>
            <person name="Fukuda M."/>
            <person name="Davies J.E."/>
            <person name="Mohn W.W."/>
            <person name="Eltis L.D."/>
        </authorList>
    </citation>
    <scope>NUCLEOTIDE SEQUENCE [LARGE SCALE GENOMIC DNA]</scope>
    <source>
        <strain evidence="3">RHA1</strain>
    </source>
</reference>
<evidence type="ECO:0000313" key="3">
    <source>
        <dbReference type="Proteomes" id="UP000008710"/>
    </source>
</evidence>
<name>Q0SCM1_RHOJR</name>
<accession>Q0SCM1</accession>
<feature type="compositionally biased region" description="Basic residues" evidence="1">
    <location>
        <begin position="86"/>
        <end position="96"/>
    </location>
</feature>
<dbReference type="HOGENOM" id="CLU_2357828_0_0_11"/>
<feature type="compositionally biased region" description="Basic and acidic residues" evidence="1">
    <location>
        <begin position="71"/>
        <end position="85"/>
    </location>
</feature>
<gene>
    <name evidence="2" type="ordered locus">RHA1_ro02910</name>
</gene>
<protein>
    <submittedName>
        <fullName evidence="2">Uncharacterized protein</fullName>
    </submittedName>
</protein>
<evidence type="ECO:0000313" key="2">
    <source>
        <dbReference type="EMBL" id="ABG94715.1"/>
    </source>
</evidence>